<feature type="compositionally biased region" description="Polar residues" evidence="1">
    <location>
        <begin position="34"/>
        <end position="57"/>
    </location>
</feature>
<organism evidence="2 3">
    <name type="scientific">Merdimmobilis hominis</name>
    <dbReference type="NCBI Taxonomy" id="2897707"/>
    <lineage>
        <taxon>Bacteria</taxon>
        <taxon>Bacillati</taxon>
        <taxon>Bacillota</taxon>
        <taxon>Clostridia</taxon>
        <taxon>Eubacteriales</taxon>
        <taxon>Oscillospiraceae</taxon>
        <taxon>Merdimmobilis</taxon>
    </lineage>
</organism>
<comment type="caution">
    <text evidence="2">The sequence shown here is derived from an EMBL/GenBank/DDBJ whole genome shotgun (WGS) entry which is preliminary data.</text>
</comment>
<evidence type="ECO:0000256" key="1">
    <source>
        <dbReference type="SAM" id="MobiDB-lite"/>
    </source>
</evidence>
<dbReference type="EMBL" id="JACJKY010000009">
    <property type="protein sequence ID" value="MBM6920942.1"/>
    <property type="molecule type" value="Genomic_DNA"/>
</dbReference>
<dbReference type="AlphaFoldDB" id="A0A938X568"/>
<reference evidence="2" key="2">
    <citation type="journal article" date="2021" name="Sci. Rep.">
        <title>The distribution of antibiotic resistance genes in chicken gut microbiota commensals.</title>
        <authorList>
            <person name="Juricova H."/>
            <person name="Matiasovicova J."/>
            <person name="Kubasova T."/>
            <person name="Cejkova D."/>
            <person name="Rychlik I."/>
        </authorList>
    </citation>
    <scope>NUCLEOTIDE SEQUENCE</scope>
    <source>
        <strain evidence="2">An559</strain>
    </source>
</reference>
<sequence>MKKQQSYDCTNEINMQSNSDSSAYTRKSAKNSTKKQAQMKQRQSSMQNKMNTPSVHD</sequence>
<accession>A0A938X568</accession>
<protein>
    <submittedName>
        <fullName evidence="2">Uncharacterized protein</fullName>
    </submittedName>
</protein>
<name>A0A938X568_9FIRM</name>
<keyword evidence="3" id="KW-1185">Reference proteome</keyword>
<dbReference type="RefSeq" id="WP_204446402.1">
    <property type="nucleotide sequence ID" value="NZ_JACJKY010000009.1"/>
</dbReference>
<evidence type="ECO:0000313" key="2">
    <source>
        <dbReference type="EMBL" id="MBM6920942.1"/>
    </source>
</evidence>
<proteinExistence type="predicted"/>
<dbReference type="Proteomes" id="UP000774750">
    <property type="component" value="Unassembled WGS sequence"/>
</dbReference>
<reference evidence="2" key="1">
    <citation type="submission" date="2020-08" db="EMBL/GenBank/DDBJ databases">
        <authorList>
            <person name="Cejkova D."/>
            <person name="Kubasova T."/>
            <person name="Jahodarova E."/>
            <person name="Rychlik I."/>
        </authorList>
    </citation>
    <scope>NUCLEOTIDE SEQUENCE</scope>
    <source>
        <strain evidence="2">An559</strain>
    </source>
</reference>
<feature type="compositionally biased region" description="Polar residues" evidence="1">
    <location>
        <begin position="1"/>
        <end position="26"/>
    </location>
</feature>
<feature type="region of interest" description="Disordered" evidence="1">
    <location>
        <begin position="1"/>
        <end position="57"/>
    </location>
</feature>
<gene>
    <name evidence="2" type="ORF">H6A12_07235</name>
</gene>
<evidence type="ECO:0000313" key="3">
    <source>
        <dbReference type="Proteomes" id="UP000774750"/>
    </source>
</evidence>